<dbReference type="Proteomes" id="UP000188604">
    <property type="component" value="Chromosome"/>
</dbReference>
<evidence type="ECO:0000313" key="7">
    <source>
        <dbReference type="Proteomes" id="UP000188604"/>
    </source>
</evidence>
<dbReference type="AlphaFoldDB" id="A0A1U9KQ31"/>
<dbReference type="GO" id="GO:0051082">
    <property type="term" value="F:unfolded protein binding"/>
    <property type="evidence" value="ECO:0007669"/>
    <property type="project" value="InterPro"/>
</dbReference>
<dbReference type="SUPFAM" id="SSF54611">
    <property type="entry name" value="SecB-like"/>
    <property type="match status" value="1"/>
</dbReference>
<accession>A0A1U9KQ31</accession>
<evidence type="ECO:0000313" key="6">
    <source>
        <dbReference type="EMBL" id="AQS87830.1"/>
    </source>
</evidence>
<dbReference type="KEGG" id="nch:A0U93_07650"/>
<dbReference type="EMBL" id="CP014691">
    <property type="protein sequence ID" value="AQS87830.1"/>
    <property type="molecule type" value="Genomic_DNA"/>
</dbReference>
<sequence>MSDHSHADTLSGANQGTGGAPALSVGNQYVRSVSLNVPDAPAVYASMPARPHIGLVLDVNARQLADRQLTFEVTLVMRARGLTTPPSEENPEPAALYEAEIAYSGLFALPPSEREVLETMLLIDAPRLLFPGARNVLLNLVREAGFPTINIQPVDFVALWQARRKQG</sequence>
<comment type="similarity">
    <text evidence="1">Belongs to the SecB family.</text>
</comment>
<organism evidence="6 7">
    <name type="scientific">Neoasaia chiangmaiensis</name>
    <dbReference type="NCBI Taxonomy" id="320497"/>
    <lineage>
        <taxon>Bacteria</taxon>
        <taxon>Pseudomonadati</taxon>
        <taxon>Pseudomonadota</taxon>
        <taxon>Alphaproteobacteria</taxon>
        <taxon>Acetobacterales</taxon>
        <taxon>Acetobacteraceae</taxon>
        <taxon>Neoasaia</taxon>
    </lineage>
</organism>
<keyword evidence="3" id="KW-0653">Protein transport</keyword>
<dbReference type="STRING" id="320497.A0U93_07650"/>
<dbReference type="GO" id="GO:0015031">
    <property type="term" value="P:protein transport"/>
    <property type="evidence" value="ECO:0007669"/>
    <property type="project" value="UniProtKB-KW"/>
</dbReference>
<dbReference type="GO" id="GO:0051262">
    <property type="term" value="P:protein tetramerization"/>
    <property type="evidence" value="ECO:0007669"/>
    <property type="project" value="InterPro"/>
</dbReference>
<evidence type="ECO:0000256" key="3">
    <source>
        <dbReference type="ARBA" id="ARBA00022927"/>
    </source>
</evidence>
<name>A0A1U9KQ31_9PROT</name>
<dbReference type="PANTHER" id="PTHR36918:SF1">
    <property type="entry name" value="PROTEIN-EXPORT PROTEIN SECB"/>
    <property type="match status" value="1"/>
</dbReference>
<evidence type="ECO:0000256" key="4">
    <source>
        <dbReference type="ARBA" id="ARBA00023010"/>
    </source>
</evidence>
<dbReference type="PRINTS" id="PR01594">
    <property type="entry name" value="SECBCHAPRONE"/>
</dbReference>
<evidence type="ECO:0000256" key="2">
    <source>
        <dbReference type="ARBA" id="ARBA00022448"/>
    </source>
</evidence>
<dbReference type="Gene3D" id="3.10.420.10">
    <property type="entry name" value="SecB-like"/>
    <property type="match status" value="1"/>
</dbReference>
<dbReference type="RefSeq" id="WP_077806826.1">
    <property type="nucleotide sequence ID" value="NZ_BJXS01000002.1"/>
</dbReference>
<keyword evidence="2" id="KW-0813">Transport</keyword>
<dbReference type="OrthoDB" id="9795145at2"/>
<dbReference type="Pfam" id="PF02556">
    <property type="entry name" value="SecB"/>
    <property type="match status" value="1"/>
</dbReference>
<evidence type="ECO:0000256" key="1">
    <source>
        <dbReference type="ARBA" id="ARBA00009990"/>
    </source>
</evidence>
<keyword evidence="7" id="KW-1185">Reference proteome</keyword>
<reference evidence="6 7" key="1">
    <citation type="submission" date="2016-03" db="EMBL/GenBank/DDBJ databases">
        <title>Acetic acid bacteria sequencing.</title>
        <authorList>
            <person name="Brandt J."/>
            <person name="Jakob F."/>
            <person name="Vogel R.F."/>
        </authorList>
    </citation>
    <scope>NUCLEOTIDE SEQUENCE [LARGE SCALE GENOMIC DNA]</scope>
    <source>
        <strain evidence="6 7">NBRC 101099</strain>
    </source>
</reference>
<proteinExistence type="inferred from homology"/>
<dbReference type="PANTHER" id="PTHR36918">
    <property type="match status" value="1"/>
</dbReference>
<dbReference type="InterPro" id="IPR035958">
    <property type="entry name" value="SecB-like_sf"/>
</dbReference>
<protein>
    <submittedName>
        <fullName evidence="6">Uncharacterized protein</fullName>
    </submittedName>
</protein>
<dbReference type="InterPro" id="IPR003708">
    <property type="entry name" value="SecB"/>
</dbReference>
<evidence type="ECO:0000256" key="5">
    <source>
        <dbReference type="ARBA" id="ARBA00023186"/>
    </source>
</evidence>
<keyword evidence="5" id="KW-0143">Chaperone</keyword>
<keyword evidence="4" id="KW-0811">Translocation</keyword>
<gene>
    <name evidence="6" type="ORF">A0U93_07650</name>
</gene>